<feature type="compositionally biased region" description="Low complexity" evidence="1">
    <location>
        <begin position="74"/>
        <end position="88"/>
    </location>
</feature>
<feature type="region of interest" description="Disordered" evidence="1">
    <location>
        <begin position="1020"/>
        <end position="1044"/>
    </location>
</feature>
<protein>
    <submittedName>
        <fullName evidence="2">Uncharacterized protein</fullName>
    </submittedName>
</protein>
<accession>A0A1R3HNC9</accession>
<proteinExistence type="predicted"/>
<organism evidence="2 3">
    <name type="scientific">Corchorus olitorius</name>
    <dbReference type="NCBI Taxonomy" id="93759"/>
    <lineage>
        <taxon>Eukaryota</taxon>
        <taxon>Viridiplantae</taxon>
        <taxon>Streptophyta</taxon>
        <taxon>Embryophyta</taxon>
        <taxon>Tracheophyta</taxon>
        <taxon>Spermatophyta</taxon>
        <taxon>Magnoliopsida</taxon>
        <taxon>eudicotyledons</taxon>
        <taxon>Gunneridae</taxon>
        <taxon>Pentapetalae</taxon>
        <taxon>rosids</taxon>
        <taxon>malvids</taxon>
        <taxon>Malvales</taxon>
        <taxon>Malvaceae</taxon>
        <taxon>Grewioideae</taxon>
        <taxon>Apeibeae</taxon>
        <taxon>Corchorus</taxon>
    </lineage>
</organism>
<keyword evidence="3" id="KW-1185">Reference proteome</keyword>
<feature type="region of interest" description="Disordered" evidence="1">
    <location>
        <begin position="1"/>
        <end position="101"/>
    </location>
</feature>
<name>A0A1R3HNC9_9ROSI</name>
<feature type="region of interest" description="Disordered" evidence="1">
    <location>
        <begin position="415"/>
        <end position="435"/>
    </location>
</feature>
<comment type="caution">
    <text evidence="2">The sequence shown here is derived from an EMBL/GenBank/DDBJ whole genome shotgun (WGS) entry which is preliminary data.</text>
</comment>
<gene>
    <name evidence="2" type="ORF">COLO4_28015</name>
</gene>
<dbReference type="STRING" id="93759.A0A1R3HNC9"/>
<feature type="compositionally biased region" description="Basic and acidic residues" evidence="1">
    <location>
        <begin position="912"/>
        <end position="931"/>
    </location>
</feature>
<dbReference type="OrthoDB" id="1350766at2759"/>
<feature type="region of interest" description="Disordered" evidence="1">
    <location>
        <begin position="956"/>
        <end position="982"/>
    </location>
</feature>
<feature type="compositionally biased region" description="Polar residues" evidence="1">
    <location>
        <begin position="122"/>
        <end position="144"/>
    </location>
</feature>
<feature type="compositionally biased region" description="Basic and acidic residues" evidence="1">
    <location>
        <begin position="1091"/>
        <end position="1110"/>
    </location>
</feature>
<feature type="region of interest" description="Disordered" evidence="1">
    <location>
        <begin position="451"/>
        <end position="470"/>
    </location>
</feature>
<sequence>MGLADKNARKVEDGTVSESEKLGVDVLGRRFGDKVEQVPIKKRRHMFRSPSPPPPLTPSPHLEASAQHLEFQPAAGQNSSSNSAQRQQLTETDQPTIEDFSGIEILAAAACSDGISDDVTENEGSPSVEKSMQDRIQSSGSAMASVGTTALLETACCSPKDSLNEDKTEGSSFQDDSIADLQESHGDKDNTTAEKSIPLPDDRLLWDLNLTMDDWPCDGRNVDSEKDAVDNIALTSEDLQTKKPQDVKTDDVNRVVSSEVDGVIKTSDLTNMPVGIEDMTGKKQESEGCSGSGGNRTEHVPMPPVGAESCLMSATAKTNTSSEAVNMDQCLSHLPTPGPDKSTLISEENQETSLLTHSNVGLNMEKCISEPEVSRTVCVENAQVQESDVASPYVPALEMVANDVLKTGINKDCEDHDSNSVKSLAHDLDKPRSLEPNEVGHVNGAEEMDICHSSPKSEDMSISDDCGMEAAGTDGASSAYTAQADSVADGGSEVLLQKSSRDAIGASGAAEFFARESCGIYTDGPTICLDKGKLNDPSNNESNEPVFSQDKEMTVGLGSHSELQAGYDSQFEDGELRESDVQCWEEAEQVDYDTEFEEERSYGLESESGEKKFKVEIGSSPDVTGSYKYCETGEALRENPVNLQMRTVDVSAGETKKIDCLDGSNHRDYDPRVDLPKVSKRELLARIDGSVPSDAVQRNRSDNFDGSYPRAEREVGSEKFMGRDRSASHMRGRSPAGGHYFNPSTSYWDSKRQHSPSYNGPYNLGRTRPKGVVENRGYPMTADQMPSDATAVGRRDNYIRRPVYRPVLRRRSPVERDDSYGVHTRMGTVRDTSPDLPRFRRYQQGVNRGIRDEYLRHVPDEGAEYFSRMPHRLGRRERSISPHGGRPHYTLPYKKTRSRSRSRSPTGGWLMQRDRNEASRRRSRSPDFRSDARIDRVRMPFTKRFAADYGEEFVPPARNRISPQRNSRVFDDRNAGGLDHFRGRKSPVRMFRQGQRFDQVRPVRRMNSDDYFRPMIRQRRFPDMAGGGGGGKGCKYEGSDDDKQGSRYEMMHRVRRYDTDGAVSRFRFNAEDSYVANNSLTVTNAIGVSSRRPEDATRTDSEDRSFKMQQ</sequence>
<feature type="compositionally biased region" description="Basic and acidic residues" evidence="1">
    <location>
        <begin position="1034"/>
        <end position="1044"/>
    </location>
</feature>
<evidence type="ECO:0000313" key="3">
    <source>
        <dbReference type="Proteomes" id="UP000187203"/>
    </source>
</evidence>
<dbReference type="AlphaFoldDB" id="A0A1R3HNC9"/>
<reference evidence="3" key="1">
    <citation type="submission" date="2013-09" db="EMBL/GenBank/DDBJ databases">
        <title>Corchorus olitorius genome sequencing.</title>
        <authorList>
            <person name="Alam M."/>
            <person name="Haque M.S."/>
            <person name="Islam M.S."/>
            <person name="Emdad E.M."/>
            <person name="Islam M.M."/>
            <person name="Ahmed B."/>
            <person name="Halim A."/>
            <person name="Hossen Q.M.M."/>
            <person name="Hossain M.Z."/>
            <person name="Ahmed R."/>
            <person name="Khan M.M."/>
            <person name="Islam R."/>
            <person name="Rashid M.M."/>
            <person name="Khan S.A."/>
            <person name="Rahman M.S."/>
            <person name="Alam M."/>
            <person name="Yahiya A.S."/>
            <person name="Khan M.S."/>
            <person name="Azam M.S."/>
            <person name="Haque T."/>
            <person name="Lashkar M.Z.H."/>
            <person name="Akhand A.I."/>
            <person name="Morshed G."/>
            <person name="Roy S."/>
            <person name="Uddin K.S."/>
            <person name="Rabeya T."/>
            <person name="Hossain A.S."/>
            <person name="Chowdhury A."/>
            <person name="Snigdha A.R."/>
            <person name="Mortoza M.S."/>
            <person name="Matin S.A."/>
            <person name="Hoque S.M.E."/>
            <person name="Islam M.K."/>
            <person name="Roy D.K."/>
            <person name="Haider R."/>
            <person name="Moosa M.M."/>
            <person name="Elias S.M."/>
            <person name="Hasan A.M."/>
            <person name="Jahan S."/>
            <person name="Shafiuddin M."/>
            <person name="Mahmood N."/>
            <person name="Shommy N.S."/>
        </authorList>
    </citation>
    <scope>NUCLEOTIDE SEQUENCE [LARGE SCALE GENOMIC DNA]</scope>
    <source>
        <strain evidence="3">cv. O-4</strain>
    </source>
</reference>
<feature type="compositionally biased region" description="Basic and acidic residues" evidence="1">
    <location>
        <begin position="1"/>
        <end position="36"/>
    </location>
</feature>
<feature type="region of interest" description="Disordered" evidence="1">
    <location>
        <begin position="692"/>
        <end position="716"/>
    </location>
</feature>
<dbReference type="PANTHER" id="PTHR34536">
    <property type="entry name" value="DENTIN SIALOPHOSPHOPROTEIN-LIKE PROTEIN"/>
    <property type="match status" value="1"/>
</dbReference>
<dbReference type="EMBL" id="AWUE01019730">
    <property type="protein sequence ID" value="OMO71823.1"/>
    <property type="molecule type" value="Genomic_DNA"/>
</dbReference>
<dbReference type="Proteomes" id="UP000187203">
    <property type="component" value="Unassembled WGS sequence"/>
</dbReference>
<evidence type="ECO:0000256" key="1">
    <source>
        <dbReference type="SAM" id="MobiDB-lite"/>
    </source>
</evidence>
<feature type="region of interest" description="Disordered" evidence="1">
    <location>
        <begin position="280"/>
        <end position="302"/>
    </location>
</feature>
<dbReference type="PANTHER" id="PTHR34536:SF6">
    <property type="entry name" value="DENTIN SIALOPHOSPHOPROTEIN-LIKE PROTEIN"/>
    <property type="match status" value="1"/>
</dbReference>
<evidence type="ECO:0000313" key="2">
    <source>
        <dbReference type="EMBL" id="OMO71823.1"/>
    </source>
</evidence>
<feature type="region of interest" description="Disordered" evidence="1">
    <location>
        <begin position="113"/>
        <end position="144"/>
    </location>
</feature>
<feature type="region of interest" description="Disordered" evidence="1">
    <location>
        <begin position="869"/>
        <end position="931"/>
    </location>
</feature>
<feature type="region of interest" description="Disordered" evidence="1">
    <location>
        <begin position="1086"/>
        <end position="1110"/>
    </location>
</feature>